<name>A0A6M3IGA2_9ZZZZ</name>
<protein>
    <recommendedName>
        <fullName evidence="2">Head tail connector protein</fullName>
    </recommendedName>
</protein>
<reference evidence="1" key="1">
    <citation type="submission" date="2020-03" db="EMBL/GenBank/DDBJ databases">
        <title>The deep terrestrial virosphere.</title>
        <authorList>
            <person name="Holmfeldt K."/>
            <person name="Nilsson E."/>
            <person name="Simone D."/>
            <person name="Lopez-Fernandez M."/>
            <person name="Wu X."/>
            <person name="de Brujin I."/>
            <person name="Lundin D."/>
            <person name="Andersson A."/>
            <person name="Bertilsson S."/>
            <person name="Dopson M."/>
        </authorList>
    </citation>
    <scope>NUCLEOTIDE SEQUENCE</scope>
    <source>
        <strain evidence="1">MM415B01860</strain>
    </source>
</reference>
<accession>A0A6M3IGA2</accession>
<dbReference type="AlphaFoldDB" id="A0A6M3IGA2"/>
<gene>
    <name evidence="1" type="ORF">MM415B01860_0009</name>
</gene>
<proteinExistence type="predicted"/>
<evidence type="ECO:0000313" key="1">
    <source>
        <dbReference type="EMBL" id="QJA56403.1"/>
    </source>
</evidence>
<dbReference type="EMBL" id="MT141216">
    <property type="protein sequence ID" value="QJA56403.1"/>
    <property type="molecule type" value="Genomic_DNA"/>
</dbReference>
<organism evidence="1">
    <name type="scientific">viral metagenome</name>
    <dbReference type="NCBI Taxonomy" id="1070528"/>
    <lineage>
        <taxon>unclassified sequences</taxon>
        <taxon>metagenomes</taxon>
        <taxon>organismal metagenomes</taxon>
    </lineage>
</organism>
<sequence>MAFISVMDIKVELDMKPTDIEDNYWLNELVTSVLSFWDDLSEMTWASTEQTEYHSTDGYTDRIFVNHRPIASIDSVYDDPDRDYESTDLIDSDDYTYDEEKGIVFFDYNLMKGLNNIRIIYTAGYSDSAVPAWLKRLLIRQVAHWYQQGKEKRWDLSSKALPAGAGSVNYNTLRENLLPEFVQAAERHKR</sequence>
<evidence type="ECO:0008006" key="2">
    <source>
        <dbReference type="Google" id="ProtNLM"/>
    </source>
</evidence>